<protein>
    <recommendedName>
        <fullName evidence="3">Histidine phosphatase family protein</fullName>
    </recommendedName>
</protein>
<comment type="caution">
    <text evidence="1">The sequence shown here is derived from an EMBL/GenBank/DDBJ whole genome shotgun (WGS) entry which is preliminary data.</text>
</comment>
<reference evidence="2" key="1">
    <citation type="submission" date="2016-07" db="EMBL/GenBank/DDBJ databases">
        <title>Nontailed viruses are major unrecognized killers of bacteria in the ocean.</title>
        <authorList>
            <person name="Kauffman K."/>
            <person name="Hussain F."/>
            <person name="Yang J."/>
            <person name="Arevalo P."/>
            <person name="Brown J."/>
            <person name="Cutler M."/>
            <person name="Kelly L."/>
            <person name="Polz M.F."/>
        </authorList>
    </citation>
    <scope>NUCLEOTIDE SEQUENCE [LARGE SCALE GENOMIC DNA]</scope>
    <source>
        <strain evidence="2">10N.261.51.B8</strain>
    </source>
</reference>
<gene>
    <name evidence="1" type="ORF">BCT74_03485</name>
</gene>
<evidence type="ECO:0000313" key="1">
    <source>
        <dbReference type="EMBL" id="PML59656.1"/>
    </source>
</evidence>
<proteinExistence type="predicted"/>
<dbReference type="EMBL" id="MCYL01000002">
    <property type="protein sequence ID" value="PML59656.1"/>
    <property type="molecule type" value="Genomic_DNA"/>
</dbReference>
<sequence length="197" mass="22516">MACNTATAEAEKTSNDEVQRIILVRHAEKPDDGLGNLTCQGLNRALLLPDYIQREFNKPDYIFAPNPSIKTCELHGDGECYSYVRPLVTIAPTAIQYGMPINTQYGWNDFEGILDEVFLDKYRNADLLLAWEHISIEVLVTLIKHRFDNVDPIPEWPNSDYDTVFELIIDWSKPRDLTINVHKQQFGDISTECPSTK</sequence>
<organism evidence="1 2">
    <name type="scientific">Vibrio lentus</name>
    <dbReference type="NCBI Taxonomy" id="136468"/>
    <lineage>
        <taxon>Bacteria</taxon>
        <taxon>Pseudomonadati</taxon>
        <taxon>Pseudomonadota</taxon>
        <taxon>Gammaproteobacteria</taxon>
        <taxon>Vibrionales</taxon>
        <taxon>Vibrionaceae</taxon>
        <taxon>Vibrio</taxon>
    </lineage>
</organism>
<name>A0A2N7IN99_9VIBR</name>
<accession>A0A2N7IN99</accession>
<evidence type="ECO:0000313" key="2">
    <source>
        <dbReference type="Proteomes" id="UP000235746"/>
    </source>
</evidence>
<evidence type="ECO:0008006" key="3">
    <source>
        <dbReference type="Google" id="ProtNLM"/>
    </source>
</evidence>
<dbReference type="Proteomes" id="UP000235746">
    <property type="component" value="Unassembled WGS sequence"/>
</dbReference>
<dbReference type="AlphaFoldDB" id="A0A2N7IN99"/>